<dbReference type="Gene3D" id="3.30.470.20">
    <property type="entry name" value="ATP-grasp fold, B domain"/>
    <property type="match status" value="1"/>
</dbReference>
<dbReference type="GO" id="GO:0016829">
    <property type="term" value="F:lyase activity"/>
    <property type="evidence" value="ECO:0007669"/>
    <property type="project" value="UniProtKB-KW"/>
</dbReference>
<dbReference type="Gene3D" id="3.30.1360.40">
    <property type="match status" value="1"/>
</dbReference>
<evidence type="ECO:0000256" key="3">
    <source>
        <dbReference type="ARBA" id="ARBA00022741"/>
    </source>
</evidence>
<dbReference type="PROSITE" id="PS00188">
    <property type="entry name" value="BIOTIN"/>
    <property type="match status" value="1"/>
</dbReference>
<sequence>MAKDSGRRLLIANRGEIANRILKTSKRLGYYSISIYTPHDVSSPHVTDADLALPVTSYTNIDEIIALVQKHRVQFVIPGYGFLSENERFAAAIEEAGAVFVGPEPRHIATFGIKDRARDLAASIGVPTCPGSGILASEEEAVLAAARIGYPVMLKATAGGGGMGLQICHDELQVRSSFTSVVSRGTALFSNPGVFLERYYPVSRHIEVQVFGDGRGDCVVFGERECSIQRRHQKVIEESPSPFVEARPQLRKRLLQVSELLGRTISYRSAGTIEYLVDDETAEFFFLEMNTRLQVEHGITELRFGIDLVELMLRQAEAPLELGDFRCMVPSGHAIEARVYAENPTRNYMPSPGQLQHVKFVSAPSVRIDSWVRTGTNVSLAYDPLIAKMMGHGKSRAAATAALLHALQDSEIQGIVTNADFLVKILSSRPFEQGQTTTNFLTTFQYTPQVMEFISPGSYTTIQDIPGRVGVGFGIPEAGPMDPLHAQLANCIVGNDSGCELLEATFTGPKIKFHQRTIFALAGAAADVRLDGKPVPMYTRAEAPAGSVLEMGAITGGCRTYIAVKGGFPEVPEYLGSKATSPVVEIGGLQGRQLVAGDMLGIADPGVFEPFQLPESLVPAWDPSVVYCLSGPHDSPDIMTPEDVEAIYTSEWTVSHQASRIGVRLHGPQPQWARKTGGEGGSHPSNYLDYPYSMGALNWTGDSAVIFPADAPSLGGFVTSHVVPRAELFKVGQLKPGDRFRFCPIRIESAMELRKRQAEFIGEVSAALVSGGGGGSALDVTPLNLTVPCCDEATRQSTAIIGTYEEATIRQAGDSYVLVELLQSLQLDVRCRVQAVTAALDRAAIKGVRLTTPIGCSLLVEYDGCAIPQADLVDAVKAVLAAELGSGAAAAASRKLASRHIRLPMVFDDKVNRDAIERYMATQRPYATYLPDPVEFIARSNGLASKRDILDKLLGTRILVVGVGFWSGTPIGIPLDPRARLVVPKFNPSRTFSPAGGLGIGGCFFSCDPVDAPGGYVNFGRTLPGWDKFCVNGVFGDRPWLFDNFDQLSFYAVDEDEFERIYSRFQAGRFDFEIEPAEFDVDAYARFCESVSEEAAEFRARQEAATAREVEREKVLWAQWQEEQKVEKDPLPSLDDIDDSLKIQSGMHASIYKMHAKKAGTIKEGDVLVVLEAMKMEVNVVATEAQVGLTVDSIVCAPGDLVKPGDTMIVLSRAQNGSA</sequence>
<evidence type="ECO:0000256" key="7">
    <source>
        <dbReference type="PROSITE-ProRule" id="PRU00409"/>
    </source>
</evidence>
<dbReference type="PROSITE" id="PS00867">
    <property type="entry name" value="CPSASE_2"/>
    <property type="match status" value="1"/>
</dbReference>
<dbReference type="InterPro" id="IPR050856">
    <property type="entry name" value="Biotin_carboxylase_complex"/>
</dbReference>
<dbReference type="PANTHER" id="PTHR18866">
    <property type="entry name" value="CARBOXYLASE:PYRUVATE/ACETYL-COA/PROPIONYL-COA CARBOXYLASE"/>
    <property type="match status" value="1"/>
</dbReference>
<dbReference type="Proteomes" id="UP000078240">
    <property type="component" value="Unassembled WGS sequence"/>
</dbReference>
<proteinExistence type="predicted"/>
<dbReference type="SMART" id="SM00797">
    <property type="entry name" value="AHS2"/>
    <property type="match status" value="1"/>
</dbReference>
<dbReference type="SUPFAM" id="SSF160467">
    <property type="entry name" value="PH0987 N-terminal domain-like"/>
    <property type="match status" value="1"/>
</dbReference>
<keyword evidence="6" id="KW-0092">Biotin</keyword>
<evidence type="ECO:0000259" key="8">
    <source>
        <dbReference type="PROSITE" id="PS50975"/>
    </source>
</evidence>
<dbReference type="GO" id="GO:0046872">
    <property type="term" value="F:metal ion binding"/>
    <property type="evidence" value="ECO:0007669"/>
    <property type="project" value="InterPro"/>
</dbReference>
<dbReference type="InterPro" id="IPR005482">
    <property type="entry name" value="Biotin_COase_C"/>
</dbReference>
<dbReference type="GO" id="GO:0016874">
    <property type="term" value="F:ligase activity"/>
    <property type="evidence" value="ECO:0007669"/>
    <property type="project" value="UniProtKB-KW"/>
</dbReference>
<dbReference type="PROSITE" id="PS00866">
    <property type="entry name" value="CPSASE_1"/>
    <property type="match status" value="1"/>
</dbReference>
<evidence type="ECO:0000256" key="4">
    <source>
        <dbReference type="ARBA" id="ARBA00022801"/>
    </source>
</evidence>
<dbReference type="InterPro" id="IPR011761">
    <property type="entry name" value="ATP-grasp"/>
</dbReference>
<dbReference type="InterPro" id="IPR011054">
    <property type="entry name" value="Rudment_hybrid_motif"/>
</dbReference>
<dbReference type="Pfam" id="PF00289">
    <property type="entry name" value="Biotin_carb_N"/>
    <property type="match status" value="1"/>
</dbReference>
<evidence type="ECO:0000256" key="1">
    <source>
        <dbReference type="ARBA" id="ARBA00001953"/>
    </source>
</evidence>
<feature type="domain" description="Biotin carboxylation" evidence="9">
    <location>
        <begin position="5"/>
        <end position="446"/>
    </location>
</feature>
<name>A0A179G2V6_PURLI</name>
<dbReference type="Pfam" id="PF00364">
    <property type="entry name" value="Biotin_lipoyl"/>
    <property type="match status" value="1"/>
</dbReference>
<dbReference type="SUPFAM" id="SSF52440">
    <property type="entry name" value="PreATP-grasp domain"/>
    <property type="match status" value="1"/>
</dbReference>
<keyword evidence="2" id="KW-0436">Ligase</keyword>
<dbReference type="InterPro" id="IPR011764">
    <property type="entry name" value="Biotin_carboxylation_dom"/>
</dbReference>
<evidence type="ECO:0000259" key="9">
    <source>
        <dbReference type="PROSITE" id="PS50979"/>
    </source>
</evidence>
<organism evidence="10 11">
    <name type="scientific">Purpureocillium lilacinum</name>
    <name type="common">Paecilomyces lilacinus</name>
    <dbReference type="NCBI Taxonomy" id="33203"/>
    <lineage>
        <taxon>Eukaryota</taxon>
        <taxon>Fungi</taxon>
        <taxon>Dikarya</taxon>
        <taxon>Ascomycota</taxon>
        <taxon>Pezizomycotina</taxon>
        <taxon>Sordariomycetes</taxon>
        <taxon>Hypocreomycetidae</taxon>
        <taxon>Hypocreales</taxon>
        <taxon>Ophiocordycipitaceae</taxon>
        <taxon>Purpureocillium</taxon>
    </lineage>
</organism>
<comment type="cofactor">
    <cofactor evidence="1">
        <name>biotin</name>
        <dbReference type="ChEBI" id="CHEBI:57586"/>
    </cofactor>
</comment>
<reference evidence="10 11" key="1">
    <citation type="submission" date="2016-01" db="EMBL/GenBank/DDBJ databases">
        <title>Biosynthesis of antibiotic leucinostatins and their inhibition on Phytophthora in bio-control Purpureocillium lilacinum.</title>
        <authorList>
            <person name="Wang G."/>
            <person name="Liu Z."/>
            <person name="Lin R."/>
            <person name="Li E."/>
            <person name="Mao Z."/>
            <person name="Ling J."/>
            <person name="Yin W."/>
            <person name="Xie B."/>
        </authorList>
    </citation>
    <scope>NUCLEOTIDE SEQUENCE [LARGE SCALE GENOMIC DNA]</scope>
    <source>
        <strain evidence="10">PLBJ-1</strain>
    </source>
</reference>
<evidence type="ECO:0000313" key="11">
    <source>
        <dbReference type="Proteomes" id="UP000078240"/>
    </source>
</evidence>
<evidence type="ECO:0000313" key="10">
    <source>
        <dbReference type="EMBL" id="OAQ71711.1"/>
    </source>
</evidence>
<dbReference type="SMART" id="SM00796">
    <property type="entry name" value="AHS1"/>
    <property type="match status" value="1"/>
</dbReference>
<dbReference type="InterPro" id="IPR001882">
    <property type="entry name" value="Biotin_BS"/>
</dbReference>
<keyword evidence="4" id="KW-0378">Hydrolase</keyword>
<evidence type="ECO:0000256" key="6">
    <source>
        <dbReference type="ARBA" id="ARBA00023267"/>
    </source>
</evidence>
<dbReference type="InterPro" id="IPR000089">
    <property type="entry name" value="Biotin_lipoyl"/>
</dbReference>
<dbReference type="Pfam" id="PF02626">
    <property type="entry name" value="CT_A_B"/>
    <property type="match status" value="1"/>
</dbReference>
<keyword evidence="5 7" id="KW-0067">ATP-binding</keyword>
<feature type="domain" description="ATP-grasp" evidence="8">
    <location>
        <begin position="118"/>
        <end position="317"/>
    </location>
</feature>
<dbReference type="InterPro" id="IPR016185">
    <property type="entry name" value="PreATP-grasp_dom_sf"/>
</dbReference>
<dbReference type="Pfam" id="PF02786">
    <property type="entry name" value="CPSase_L_D2"/>
    <property type="match status" value="1"/>
</dbReference>
<keyword evidence="10" id="KW-0456">Lyase</keyword>
<accession>A0A179G2V6</accession>
<dbReference type="AlphaFoldDB" id="A0A179G2V6"/>
<dbReference type="SUPFAM" id="SSF50891">
    <property type="entry name" value="Cyclophilin-like"/>
    <property type="match status" value="2"/>
</dbReference>
<comment type="caution">
    <text evidence="10">The sequence shown here is derived from an EMBL/GenBank/DDBJ whole genome shotgun (WGS) entry which is preliminary data.</text>
</comment>
<dbReference type="SMART" id="SM00878">
    <property type="entry name" value="Biotin_carb_C"/>
    <property type="match status" value="1"/>
</dbReference>
<dbReference type="Pfam" id="PF02682">
    <property type="entry name" value="CT_C_D"/>
    <property type="match status" value="1"/>
</dbReference>
<dbReference type="InterPro" id="IPR003833">
    <property type="entry name" value="CT_C_D"/>
</dbReference>
<dbReference type="InterPro" id="IPR003778">
    <property type="entry name" value="CT_A_B"/>
</dbReference>
<dbReference type="Gene3D" id="2.40.100.10">
    <property type="entry name" value="Cyclophilin-like"/>
    <property type="match status" value="2"/>
</dbReference>
<dbReference type="Gene3D" id="2.40.50.100">
    <property type="match status" value="1"/>
</dbReference>
<dbReference type="CDD" id="cd06850">
    <property type="entry name" value="biotinyl_domain"/>
    <property type="match status" value="1"/>
</dbReference>
<keyword evidence="3 7" id="KW-0547">Nucleotide-binding</keyword>
<dbReference type="Pfam" id="PF02785">
    <property type="entry name" value="Biotin_carb_C"/>
    <property type="match status" value="1"/>
</dbReference>
<dbReference type="InterPro" id="IPR005479">
    <property type="entry name" value="CPAse_ATP-bd"/>
</dbReference>
<dbReference type="InterPro" id="IPR005481">
    <property type="entry name" value="BC-like_N"/>
</dbReference>
<dbReference type="InterPro" id="IPR029000">
    <property type="entry name" value="Cyclophilin-like_dom_sf"/>
</dbReference>
<dbReference type="GO" id="GO:0016787">
    <property type="term" value="F:hydrolase activity"/>
    <property type="evidence" value="ECO:0007669"/>
    <property type="project" value="UniProtKB-KW"/>
</dbReference>
<dbReference type="PROSITE" id="PS50979">
    <property type="entry name" value="BC"/>
    <property type="match status" value="1"/>
</dbReference>
<evidence type="ECO:0000256" key="5">
    <source>
        <dbReference type="ARBA" id="ARBA00022840"/>
    </source>
</evidence>
<dbReference type="SUPFAM" id="SSF51230">
    <property type="entry name" value="Single hybrid motif"/>
    <property type="match status" value="1"/>
</dbReference>
<dbReference type="SUPFAM" id="SSF56059">
    <property type="entry name" value="Glutathione synthetase ATP-binding domain-like"/>
    <property type="match status" value="1"/>
</dbReference>
<dbReference type="SUPFAM" id="SSF51246">
    <property type="entry name" value="Rudiment single hybrid motif"/>
    <property type="match status" value="1"/>
</dbReference>
<dbReference type="EMBL" id="LSBH01000010">
    <property type="protein sequence ID" value="OAQ71711.1"/>
    <property type="molecule type" value="Genomic_DNA"/>
</dbReference>
<dbReference type="InterPro" id="IPR011053">
    <property type="entry name" value="Single_hybrid_motif"/>
</dbReference>
<dbReference type="NCBIfam" id="TIGR00724">
    <property type="entry name" value="urea_amlyse_rel"/>
    <property type="match status" value="1"/>
</dbReference>
<dbReference type="PROSITE" id="PS50975">
    <property type="entry name" value="ATP_GRASP"/>
    <property type="match status" value="1"/>
</dbReference>
<evidence type="ECO:0000256" key="2">
    <source>
        <dbReference type="ARBA" id="ARBA00022598"/>
    </source>
</evidence>
<gene>
    <name evidence="10" type="ORF">VFPBJ_10490</name>
</gene>
<protein>
    <submittedName>
        <fullName evidence="10">Urea amidolyase</fullName>
    </submittedName>
</protein>
<dbReference type="PANTHER" id="PTHR18866:SF128">
    <property type="entry name" value="UREA AMIDOLYASE"/>
    <property type="match status" value="1"/>
</dbReference>
<dbReference type="GO" id="GO:0005524">
    <property type="term" value="F:ATP binding"/>
    <property type="evidence" value="ECO:0007669"/>
    <property type="project" value="UniProtKB-UniRule"/>
</dbReference>